<dbReference type="Proteomes" id="UP001628192">
    <property type="component" value="Unassembled WGS sequence"/>
</dbReference>
<evidence type="ECO:0000313" key="1">
    <source>
        <dbReference type="EMBL" id="GAB1253937.1"/>
    </source>
</evidence>
<keyword evidence="2" id="KW-1185">Reference proteome</keyword>
<evidence type="ECO:0000313" key="2">
    <source>
        <dbReference type="Proteomes" id="UP001628192"/>
    </source>
</evidence>
<name>A0ABQ0E8K7_9BACT</name>
<sequence>MNVHFSSKKHDWATPWPLFREWDERFGPFELDVCATAHNAKCKKFFSPEDDGLRQVWHGVCWMNPPYGRALPRWMSKAVTEVWTERARRVVCLVPVRTDTAWWHRYVLPFAAEIQYLRGRVRFEGAASSAPFPSAVVIFEKRPYSAKILCGLPAETISCP</sequence>
<organism evidence="1 2">
    <name type="scientific">Desulfovibrio falkowii</name>
    <dbReference type="NCBI Taxonomy" id="3136602"/>
    <lineage>
        <taxon>Bacteria</taxon>
        <taxon>Pseudomonadati</taxon>
        <taxon>Thermodesulfobacteriota</taxon>
        <taxon>Desulfovibrionia</taxon>
        <taxon>Desulfovibrionales</taxon>
        <taxon>Desulfovibrionaceae</taxon>
        <taxon>Desulfovibrio</taxon>
    </lineage>
</organism>
<reference evidence="1 2" key="1">
    <citation type="journal article" date="2025" name="Int. J. Syst. Evol. Microbiol.">
        <title>Desulfovibrio falkowii sp. nov., Porphyromonas miyakawae sp. nov., Mediterraneibacter flintii sp. nov. and Owariibacterium komagatae gen. nov., sp. nov., isolated from human faeces.</title>
        <authorList>
            <person name="Hamaguchi T."/>
            <person name="Ohara M."/>
            <person name="Hisatomi A."/>
            <person name="Sekiguchi K."/>
            <person name="Takeda J.I."/>
            <person name="Ueyama J."/>
            <person name="Ito M."/>
            <person name="Nishiwaki H."/>
            <person name="Ogi T."/>
            <person name="Hirayama M."/>
            <person name="Ohkuma M."/>
            <person name="Sakamoto M."/>
            <person name="Ohno K."/>
        </authorList>
    </citation>
    <scope>NUCLEOTIDE SEQUENCE [LARGE SCALE GENOMIC DNA]</scope>
    <source>
        <strain evidence="1 2">13CB8C</strain>
    </source>
</reference>
<protein>
    <submittedName>
        <fullName evidence="1">Phage N-6-adenine-methyltransferase</fullName>
    </submittedName>
</protein>
<dbReference type="RefSeq" id="WP_407844537.1">
    <property type="nucleotide sequence ID" value="NZ_BAAFSG010000001.1"/>
</dbReference>
<dbReference type="EMBL" id="BAAFSG010000001">
    <property type="protein sequence ID" value="GAB1253937.1"/>
    <property type="molecule type" value="Genomic_DNA"/>
</dbReference>
<gene>
    <name evidence="1" type="ORF">Defa_14240</name>
</gene>
<comment type="caution">
    <text evidence="1">The sequence shown here is derived from an EMBL/GenBank/DDBJ whole genome shotgun (WGS) entry which is preliminary data.</text>
</comment>
<proteinExistence type="predicted"/>
<dbReference type="InterPro" id="IPR008593">
    <property type="entry name" value="Dam_MeTrfase"/>
</dbReference>
<accession>A0ABQ0E8K7</accession>
<dbReference type="Pfam" id="PF05869">
    <property type="entry name" value="Dam"/>
    <property type="match status" value="1"/>
</dbReference>